<sequence>MAPPDSFQHQPEALGTSFDGKGEFKVNDLRFVHTDEGRKHFAANFQPPNFTIKELRDAIPAHLFKRSGFHSGLHTLLDIVICSSLFYVATHIDTLPTLVQLAAWPAYWFMQGVFMTGLWVIAHECGHQAFSESKLLNNTVGMILHSALLVPYHSWRISHAHHHANTGHMTEDQVFVPTRRKDMFKESAVQEALDTSPIVAILKIVRMLVLGWPAYLIMNVSGQAYPRYTSHFHPSSPIFRPNQGSMVIQSDLGLVAAFSVIGYAIAQTSFWTVAKYYLIPYLFVNAWLVLITFLQHTDVYLPHYDPKAWNFIRGALTTVDRDFGWFLNGALHHINDSHVAHHLFSQMPFYNAIKATPYLEAKLGQYYLMDRTSIPEALYRAMTECRFVEDEGDVLFYQK</sequence>
<reference evidence="1" key="1">
    <citation type="submission" date="2022-04" db="EMBL/GenBank/DDBJ databases">
        <title>Genome of the entomopathogenic fungus Entomophthora muscae.</title>
        <authorList>
            <person name="Elya C."/>
            <person name="Lovett B.R."/>
            <person name="Lee E."/>
            <person name="Macias A.M."/>
            <person name="Hajek A.E."/>
            <person name="De Bivort B.L."/>
            <person name="Kasson M.T."/>
            <person name="De Fine Licht H.H."/>
            <person name="Stajich J.E."/>
        </authorList>
    </citation>
    <scope>NUCLEOTIDE SEQUENCE</scope>
    <source>
        <strain evidence="1">Berkeley</strain>
    </source>
</reference>
<evidence type="ECO:0000313" key="2">
    <source>
        <dbReference type="Proteomes" id="UP001165960"/>
    </source>
</evidence>
<protein>
    <submittedName>
        <fullName evidence="1">Uncharacterized protein</fullName>
    </submittedName>
</protein>
<dbReference type="EMBL" id="QTSX02000917">
    <property type="protein sequence ID" value="KAJ9083865.1"/>
    <property type="molecule type" value="Genomic_DNA"/>
</dbReference>
<keyword evidence="2" id="KW-1185">Reference proteome</keyword>
<comment type="caution">
    <text evidence="1">The sequence shown here is derived from an EMBL/GenBank/DDBJ whole genome shotgun (WGS) entry which is preliminary data.</text>
</comment>
<proteinExistence type="predicted"/>
<accession>A0ACC2UAX6</accession>
<gene>
    <name evidence="1" type="ORF">DSO57_1030319</name>
</gene>
<dbReference type="Proteomes" id="UP001165960">
    <property type="component" value="Unassembled WGS sequence"/>
</dbReference>
<evidence type="ECO:0000313" key="1">
    <source>
        <dbReference type="EMBL" id="KAJ9083865.1"/>
    </source>
</evidence>
<organism evidence="1 2">
    <name type="scientific">Entomophthora muscae</name>
    <dbReference type="NCBI Taxonomy" id="34485"/>
    <lineage>
        <taxon>Eukaryota</taxon>
        <taxon>Fungi</taxon>
        <taxon>Fungi incertae sedis</taxon>
        <taxon>Zoopagomycota</taxon>
        <taxon>Entomophthoromycotina</taxon>
        <taxon>Entomophthoromycetes</taxon>
        <taxon>Entomophthorales</taxon>
        <taxon>Entomophthoraceae</taxon>
        <taxon>Entomophthora</taxon>
    </lineage>
</organism>
<name>A0ACC2UAX6_9FUNG</name>